<dbReference type="OrthoDB" id="5929053at2"/>
<keyword evidence="3" id="KW-1185">Reference proteome</keyword>
<feature type="transmembrane region" description="Helical" evidence="1">
    <location>
        <begin position="303"/>
        <end position="321"/>
    </location>
</feature>
<feature type="transmembrane region" description="Helical" evidence="1">
    <location>
        <begin position="154"/>
        <end position="173"/>
    </location>
</feature>
<keyword evidence="1" id="KW-0472">Membrane</keyword>
<keyword evidence="1" id="KW-0812">Transmembrane</keyword>
<feature type="transmembrane region" description="Helical" evidence="1">
    <location>
        <begin position="246"/>
        <end position="265"/>
    </location>
</feature>
<dbReference type="RefSeq" id="WP_148592303.1">
    <property type="nucleotide sequence ID" value="NZ_CP042997.1"/>
</dbReference>
<feature type="transmembrane region" description="Helical" evidence="1">
    <location>
        <begin position="330"/>
        <end position="349"/>
    </location>
</feature>
<feature type="transmembrane region" description="Helical" evidence="1">
    <location>
        <begin position="28"/>
        <end position="49"/>
    </location>
</feature>
<evidence type="ECO:0000313" key="3">
    <source>
        <dbReference type="Proteomes" id="UP000324233"/>
    </source>
</evidence>
<dbReference type="AlphaFoldDB" id="A0A5B9VWX6"/>
<reference evidence="2 3" key="1">
    <citation type="submission" date="2019-08" db="EMBL/GenBank/DDBJ databases">
        <title>Deep-cultivation of Planctomycetes and their phenomic and genomic characterization uncovers novel biology.</title>
        <authorList>
            <person name="Wiegand S."/>
            <person name="Jogler M."/>
            <person name="Boedeker C."/>
            <person name="Pinto D."/>
            <person name="Vollmers J."/>
            <person name="Rivas-Marin E."/>
            <person name="Kohn T."/>
            <person name="Peeters S.H."/>
            <person name="Heuer A."/>
            <person name="Rast P."/>
            <person name="Oberbeckmann S."/>
            <person name="Bunk B."/>
            <person name="Jeske O."/>
            <person name="Meyerdierks A."/>
            <person name="Storesund J.E."/>
            <person name="Kallscheuer N."/>
            <person name="Luecker S."/>
            <person name="Lage O.M."/>
            <person name="Pohl T."/>
            <person name="Merkel B.J."/>
            <person name="Hornburger P."/>
            <person name="Mueller R.-W."/>
            <person name="Bruemmer F."/>
            <person name="Labrenz M."/>
            <person name="Spormann A.M."/>
            <person name="Op den Camp H."/>
            <person name="Overmann J."/>
            <person name="Amann R."/>
            <person name="Jetten M.S.M."/>
            <person name="Mascher T."/>
            <person name="Medema M.H."/>
            <person name="Devos D.P."/>
            <person name="Kaster A.-K."/>
            <person name="Ovreas L."/>
            <person name="Rohde M."/>
            <person name="Galperin M.Y."/>
            <person name="Jogler C."/>
        </authorList>
    </citation>
    <scope>NUCLEOTIDE SEQUENCE [LARGE SCALE GENOMIC DNA]</scope>
    <source>
        <strain evidence="2 3">OJF2</strain>
    </source>
</reference>
<evidence type="ECO:0000313" key="2">
    <source>
        <dbReference type="EMBL" id="QEH32833.1"/>
    </source>
</evidence>
<dbReference type="Proteomes" id="UP000324233">
    <property type="component" value="Chromosome"/>
</dbReference>
<feature type="transmembrane region" description="Helical" evidence="1">
    <location>
        <begin position="383"/>
        <end position="403"/>
    </location>
</feature>
<dbReference type="EMBL" id="CP042997">
    <property type="protein sequence ID" value="QEH32833.1"/>
    <property type="molecule type" value="Genomic_DNA"/>
</dbReference>
<dbReference type="KEGG" id="agv:OJF2_13170"/>
<accession>A0A5B9VWX6</accession>
<gene>
    <name evidence="2" type="ORF">OJF2_13170</name>
</gene>
<feature type="transmembrane region" description="Helical" evidence="1">
    <location>
        <begin position="355"/>
        <end position="376"/>
    </location>
</feature>
<evidence type="ECO:0008006" key="4">
    <source>
        <dbReference type="Google" id="ProtNLM"/>
    </source>
</evidence>
<evidence type="ECO:0000256" key="1">
    <source>
        <dbReference type="SAM" id="Phobius"/>
    </source>
</evidence>
<keyword evidence="1" id="KW-1133">Transmembrane helix</keyword>
<name>A0A5B9VWX6_9BACT</name>
<sequence length="547" mass="59556">MPASPREPADAFLARHGAWRPGHPLPRIALAVTALAGLGTWGIGIRSMAYDHDEVTKAHSIWMAGRGLMPYVDFLDSHPPYFRLLTPLLGDATIDPVAFLERLRVFSLAGNLLFLCGIASVGLISTRPGREADGNGNGDQGGISRSRGIDRRSWGLLGLLAIVLHPTILTDLVEFRTDGWAYALIAWSLFRFLRRPDCAARYVEFGLVSTAAGLLLCPKLAILPPMVVGRYLVASRGAFRSRLAHAAGYAAGIAAAFGLSAAYLLSQGIPLRRAYDMVFAFNAIHNAHAGYPSRLRNSIFEDTLPFAIFAAGIVAWAWCAAARRGKDGGAAVYPSVLAWLILQAALVAYPFKQYYAPWFLVGSMFAFPLGGVARAIPRRAATPIFLVASAALLFQTIGLARSWTAADEAGAQGRLIRWMGRVSIAGDRVAAAAPLHPIDRPDAFTLWFSTFDPSGFDAEQVLRRIPALRELAEPARYREELERNPPALVVISGDWRVAPRAAGQQAAITDFFRRHPYHAVRVGNARFALRPDRYERARAGGLLSETH</sequence>
<organism evidence="2 3">
    <name type="scientific">Aquisphaera giovannonii</name>
    <dbReference type="NCBI Taxonomy" id="406548"/>
    <lineage>
        <taxon>Bacteria</taxon>
        <taxon>Pseudomonadati</taxon>
        <taxon>Planctomycetota</taxon>
        <taxon>Planctomycetia</taxon>
        <taxon>Isosphaerales</taxon>
        <taxon>Isosphaeraceae</taxon>
        <taxon>Aquisphaera</taxon>
    </lineage>
</organism>
<protein>
    <recommendedName>
        <fullName evidence="4">Glycosyltransferase RgtA/B/C/D-like domain-containing protein</fullName>
    </recommendedName>
</protein>
<proteinExistence type="predicted"/>
<feature type="transmembrane region" description="Helical" evidence="1">
    <location>
        <begin position="206"/>
        <end position="226"/>
    </location>
</feature>